<reference evidence="2" key="1">
    <citation type="submission" date="2018-05" db="EMBL/GenBank/DDBJ databases">
        <authorList>
            <person name="Li X."/>
        </authorList>
    </citation>
    <scope>NUCLEOTIDE SEQUENCE [LARGE SCALE GENOMIC DNA]</scope>
    <source>
        <strain evidence="2">LX32</strain>
    </source>
</reference>
<comment type="caution">
    <text evidence="1">The sequence shown here is derived from an EMBL/GenBank/DDBJ whole genome shotgun (WGS) entry which is preliminary data.</text>
</comment>
<dbReference type="EMBL" id="QFYQ01000001">
    <property type="protein sequence ID" value="RAK54807.1"/>
    <property type="molecule type" value="Genomic_DNA"/>
</dbReference>
<proteinExistence type="predicted"/>
<name>A0A328AJY1_9CAUL</name>
<dbReference type="RefSeq" id="WP_111528557.1">
    <property type="nucleotide sequence ID" value="NZ_JBHRSG010000004.1"/>
</dbReference>
<protein>
    <recommendedName>
        <fullName evidence="3">Chemotaxis protein CheE</fullName>
    </recommendedName>
</protein>
<evidence type="ECO:0000313" key="1">
    <source>
        <dbReference type="EMBL" id="RAK54807.1"/>
    </source>
</evidence>
<dbReference type="Proteomes" id="UP000249254">
    <property type="component" value="Unassembled WGS sequence"/>
</dbReference>
<organism evidence="1 2">
    <name type="scientific">Phenylobacterium soli</name>
    <dbReference type="NCBI Taxonomy" id="2170551"/>
    <lineage>
        <taxon>Bacteria</taxon>
        <taxon>Pseudomonadati</taxon>
        <taxon>Pseudomonadota</taxon>
        <taxon>Alphaproteobacteria</taxon>
        <taxon>Caulobacterales</taxon>
        <taxon>Caulobacteraceae</taxon>
        <taxon>Phenylobacterium</taxon>
    </lineage>
</organism>
<evidence type="ECO:0008006" key="3">
    <source>
        <dbReference type="Google" id="ProtNLM"/>
    </source>
</evidence>
<dbReference type="AlphaFoldDB" id="A0A328AJY1"/>
<sequence length="155" mass="16393">MSSARIFTPENRLAKILETIDAPTAAELVNDAECRVAQLSEAIHGYVEAKLQEILVFATQSEEVLFAECQTLADAAMNVAEVAGAAEMEAIGEVARGISAMVEGLTTSGVWHSDALKLHLDALALVNQNGGGLTDENKTILARLRGMREAVGVAD</sequence>
<gene>
    <name evidence="1" type="ORF">DJ017_09850</name>
</gene>
<keyword evidence="2" id="KW-1185">Reference proteome</keyword>
<evidence type="ECO:0000313" key="2">
    <source>
        <dbReference type="Proteomes" id="UP000249254"/>
    </source>
</evidence>
<accession>A0A328AJY1</accession>
<dbReference type="OrthoDB" id="9842996at2"/>